<dbReference type="OrthoDB" id="5975154at2759"/>
<evidence type="ECO:0000313" key="3">
    <source>
        <dbReference type="Proteomes" id="UP000271098"/>
    </source>
</evidence>
<organism evidence="2 3">
    <name type="scientific">Gongylonema pulchrum</name>
    <dbReference type="NCBI Taxonomy" id="637853"/>
    <lineage>
        <taxon>Eukaryota</taxon>
        <taxon>Metazoa</taxon>
        <taxon>Ecdysozoa</taxon>
        <taxon>Nematoda</taxon>
        <taxon>Chromadorea</taxon>
        <taxon>Rhabditida</taxon>
        <taxon>Spirurina</taxon>
        <taxon>Spiruromorpha</taxon>
        <taxon>Spiruroidea</taxon>
        <taxon>Gongylonematidae</taxon>
        <taxon>Gongylonema</taxon>
    </lineage>
</organism>
<accession>A0A3P6QAG5</accession>
<proteinExistence type="predicted"/>
<evidence type="ECO:0000256" key="1">
    <source>
        <dbReference type="SAM" id="Phobius"/>
    </source>
</evidence>
<dbReference type="Proteomes" id="UP000271098">
    <property type="component" value="Unassembled WGS sequence"/>
</dbReference>
<keyword evidence="1" id="KW-0472">Membrane</keyword>
<feature type="transmembrane region" description="Helical" evidence="1">
    <location>
        <begin position="103"/>
        <end position="127"/>
    </location>
</feature>
<feature type="transmembrane region" description="Helical" evidence="1">
    <location>
        <begin position="217"/>
        <end position="235"/>
    </location>
</feature>
<feature type="transmembrane region" description="Helical" evidence="1">
    <location>
        <begin position="173"/>
        <end position="197"/>
    </location>
</feature>
<evidence type="ECO:0008006" key="4">
    <source>
        <dbReference type="Google" id="ProtNLM"/>
    </source>
</evidence>
<reference evidence="2 3" key="1">
    <citation type="submission" date="2018-11" db="EMBL/GenBank/DDBJ databases">
        <authorList>
            <consortium name="Pathogen Informatics"/>
        </authorList>
    </citation>
    <scope>NUCLEOTIDE SEQUENCE [LARGE SCALE GENOMIC DNA]</scope>
</reference>
<name>A0A3P6QAG5_9BILA</name>
<evidence type="ECO:0000313" key="2">
    <source>
        <dbReference type="EMBL" id="VDK27818.1"/>
    </source>
</evidence>
<keyword evidence="3" id="KW-1185">Reference proteome</keyword>
<keyword evidence="1" id="KW-1133">Transmembrane helix</keyword>
<protein>
    <recommendedName>
        <fullName evidence="4">Neur_chan_memb domain-containing protein</fullName>
    </recommendedName>
</protein>
<sequence>MNKNLEITHREFLQSLSNQIFKAFFTFRMKFSKWTSLTQRSDIFGSLLNEPGPIRFGEFEVANLSAVPLFILPFGKITANESAERPEMMRSIIRFEIRFRRAIYYYLLTVALPLFCLATITFMAATVTDASSSLLWLLLCTAAQILNYTQMLSRIPPDQQNTPFCAQGNSIPARMATVVFAETFILIMYRAALSYTYAHSANDRAFLGCASVQQIETVVRILLFFHVILNGILLFS</sequence>
<keyword evidence="1" id="KW-0812">Transmembrane</keyword>
<dbReference type="AlphaFoldDB" id="A0A3P6QAG5"/>
<gene>
    <name evidence="2" type="ORF">GPUH_LOCUS306</name>
</gene>
<dbReference type="EMBL" id="UYRT01000247">
    <property type="protein sequence ID" value="VDK27818.1"/>
    <property type="molecule type" value="Genomic_DNA"/>
</dbReference>